<sequence>MKAIPLSITCLLALAGCQTVPDRLPQAEPAPAVACYFPTDPPTDPPTDLPTGQSAPDETLSVLTDSIDVLEAWGFSLETTDTELGLVSASRERELIGYYDRYDYDYGYGSGFRLFGGFGIGRGVGIGVGGSFGPGFGQQPVEVERVSLLARDGHLRISRDIRRFDHLGDLRESYSASNDDFCGRFQDAFSSSVTPQGAS</sequence>
<proteinExistence type="predicted"/>
<dbReference type="AlphaFoldDB" id="A0A6F8SX86"/>
<reference evidence="1 2" key="1">
    <citation type="submission" date="2020-02" db="EMBL/GenBank/DDBJ databases">
        <title>Complete Genome Sequence of Halomonas meridiana strain BAA-801, Isolated from Deep Sea Thermal Vent.</title>
        <authorList>
            <person name="Takahashi Y."/>
            <person name="Takahashi H."/>
            <person name="Galipon J."/>
            <person name="Arakawa K."/>
        </authorList>
    </citation>
    <scope>NUCLEOTIDE SEQUENCE [LARGE SCALE GENOMIC DNA]</scope>
    <source>
        <strain evidence="1 2">Slthf1</strain>
    </source>
</reference>
<protein>
    <submittedName>
        <fullName evidence="1">Uncharacterized protein</fullName>
    </submittedName>
</protein>
<dbReference type="Proteomes" id="UP000503197">
    <property type="component" value="Chromosome"/>
</dbReference>
<evidence type="ECO:0000313" key="1">
    <source>
        <dbReference type="EMBL" id="BCA93015.1"/>
    </source>
</evidence>
<name>A0A6F8SX86_9GAMM</name>
<dbReference type="RefSeq" id="WP_172416506.1">
    <property type="nucleotide sequence ID" value="NZ_AP022821.1"/>
</dbReference>
<evidence type="ECO:0000313" key="2">
    <source>
        <dbReference type="Proteomes" id="UP000503197"/>
    </source>
</evidence>
<dbReference type="PROSITE" id="PS51257">
    <property type="entry name" value="PROKAR_LIPOPROTEIN"/>
    <property type="match status" value="1"/>
</dbReference>
<organism evidence="1 2">
    <name type="scientific">Vreelandella aquamarina</name>
    <dbReference type="NCBI Taxonomy" id="77097"/>
    <lineage>
        <taxon>Bacteria</taxon>
        <taxon>Pseudomonadati</taxon>
        <taxon>Pseudomonadota</taxon>
        <taxon>Gammaproteobacteria</taxon>
        <taxon>Oceanospirillales</taxon>
        <taxon>Halomonadaceae</taxon>
        <taxon>Vreelandella</taxon>
    </lineage>
</organism>
<dbReference type="EMBL" id="AP022821">
    <property type="protein sequence ID" value="BCA93015.1"/>
    <property type="molecule type" value="Genomic_DNA"/>
</dbReference>
<accession>A0A6F8SX86</accession>
<gene>
    <name evidence="1" type="ORF">HMSLTHF_27900</name>
</gene>